<name>A0AAN9ER09_CROPI</name>
<sequence length="169" mass="18411">MVIVPETSHKMAECPLTDSAVVDKSTRSDHLEGGCAYNNDSRRHFIPGAAGTTSIDLMESQKEVHKTMTGNTSSQEAAGSRAVVLIGPPLEQVQPSSFDDSPPDQGTDREMLNFSRSSLVDIMPANQSIHVSPIMEPPEEFQQQSPSAEFLSFNHDLSNLPLTKGVRLF</sequence>
<dbReference type="AlphaFoldDB" id="A0AAN9ER09"/>
<evidence type="ECO:0000313" key="1">
    <source>
        <dbReference type="EMBL" id="KAK7260926.1"/>
    </source>
</evidence>
<accession>A0AAN9ER09</accession>
<keyword evidence="2" id="KW-1185">Reference proteome</keyword>
<reference evidence="1 2" key="1">
    <citation type="submission" date="2024-01" db="EMBL/GenBank/DDBJ databases">
        <title>The genomes of 5 underutilized Papilionoideae crops provide insights into root nodulation and disease resistanc.</title>
        <authorList>
            <person name="Yuan L."/>
        </authorList>
    </citation>
    <scope>NUCLEOTIDE SEQUENCE [LARGE SCALE GENOMIC DNA]</scope>
    <source>
        <strain evidence="1">ZHUSHIDOU_FW_LH</strain>
        <tissue evidence="1">Leaf</tissue>
    </source>
</reference>
<protein>
    <submittedName>
        <fullName evidence="1">Uncharacterized protein</fullName>
    </submittedName>
</protein>
<organism evidence="1 2">
    <name type="scientific">Crotalaria pallida</name>
    <name type="common">Smooth rattlebox</name>
    <name type="synonym">Crotalaria striata</name>
    <dbReference type="NCBI Taxonomy" id="3830"/>
    <lineage>
        <taxon>Eukaryota</taxon>
        <taxon>Viridiplantae</taxon>
        <taxon>Streptophyta</taxon>
        <taxon>Embryophyta</taxon>
        <taxon>Tracheophyta</taxon>
        <taxon>Spermatophyta</taxon>
        <taxon>Magnoliopsida</taxon>
        <taxon>eudicotyledons</taxon>
        <taxon>Gunneridae</taxon>
        <taxon>Pentapetalae</taxon>
        <taxon>rosids</taxon>
        <taxon>fabids</taxon>
        <taxon>Fabales</taxon>
        <taxon>Fabaceae</taxon>
        <taxon>Papilionoideae</taxon>
        <taxon>50 kb inversion clade</taxon>
        <taxon>genistoids sensu lato</taxon>
        <taxon>core genistoids</taxon>
        <taxon>Crotalarieae</taxon>
        <taxon>Crotalaria</taxon>
    </lineage>
</organism>
<comment type="caution">
    <text evidence="1">The sequence shown here is derived from an EMBL/GenBank/DDBJ whole genome shotgun (WGS) entry which is preliminary data.</text>
</comment>
<dbReference type="Proteomes" id="UP001372338">
    <property type="component" value="Unassembled WGS sequence"/>
</dbReference>
<gene>
    <name evidence="1" type="ORF">RIF29_27227</name>
</gene>
<evidence type="ECO:0000313" key="2">
    <source>
        <dbReference type="Proteomes" id="UP001372338"/>
    </source>
</evidence>
<proteinExistence type="predicted"/>
<dbReference type="EMBL" id="JAYWIO010000005">
    <property type="protein sequence ID" value="KAK7260926.1"/>
    <property type="molecule type" value="Genomic_DNA"/>
</dbReference>